<comment type="caution">
    <text evidence="1">The sequence shown here is derived from an EMBL/GenBank/DDBJ whole genome shotgun (WGS) entry which is preliminary data.</text>
</comment>
<gene>
    <name evidence="1" type="ORF">LCGC14_1258640</name>
</gene>
<dbReference type="EMBL" id="LAZR01006957">
    <property type="protein sequence ID" value="KKM88446.1"/>
    <property type="molecule type" value="Genomic_DNA"/>
</dbReference>
<accession>A0A0F9LMP7</accession>
<protein>
    <submittedName>
        <fullName evidence="1">Uncharacterized protein</fullName>
    </submittedName>
</protein>
<proteinExistence type="predicted"/>
<reference evidence="1" key="1">
    <citation type="journal article" date="2015" name="Nature">
        <title>Complex archaea that bridge the gap between prokaryotes and eukaryotes.</title>
        <authorList>
            <person name="Spang A."/>
            <person name="Saw J.H."/>
            <person name="Jorgensen S.L."/>
            <person name="Zaremba-Niedzwiedzka K."/>
            <person name="Martijn J."/>
            <person name="Lind A.E."/>
            <person name="van Eijk R."/>
            <person name="Schleper C."/>
            <person name="Guy L."/>
            <person name="Ettema T.J."/>
        </authorList>
    </citation>
    <scope>NUCLEOTIDE SEQUENCE</scope>
</reference>
<dbReference type="AlphaFoldDB" id="A0A0F9LMP7"/>
<evidence type="ECO:0000313" key="1">
    <source>
        <dbReference type="EMBL" id="KKM88446.1"/>
    </source>
</evidence>
<sequence>MALSETLSETSICKMSLAKLGANKIGNVETDNSVEGVQCRLHYEQTRDALERSHFWRFAAARSQLTATTDPDFEWGNAFTLPTDFLAFRSVYDNTLVDNTRHSYAIEGLTFLTNDSSVDLRYTKKVTDVSEFDPLFIEVLVLQLALKLTSLAGATPKIRESLKDDLKLLMPSVRVLDRQETRGKGRADQFTWTDVRVTRGGRIDSRLGSA</sequence>
<organism evidence="1">
    <name type="scientific">marine sediment metagenome</name>
    <dbReference type="NCBI Taxonomy" id="412755"/>
    <lineage>
        <taxon>unclassified sequences</taxon>
        <taxon>metagenomes</taxon>
        <taxon>ecological metagenomes</taxon>
    </lineage>
</organism>
<name>A0A0F9LMP7_9ZZZZ</name>